<keyword evidence="6" id="KW-1185">Reference proteome</keyword>
<dbReference type="Gene3D" id="3.40.605.10">
    <property type="entry name" value="Aldehyde Dehydrogenase, Chain A, domain 1"/>
    <property type="match status" value="1"/>
</dbReference>
<evidence type="ECO:0000256" key="1">
    <source>
        <dbReference type="ARBA" id="ARBA00023002"/>
    </source>
</evidence>
<protein>
    <submittedName>
        <fullName evidence="4">Acyl-CoA reductase</fullName>
    </submittedName>
    <submittedName>
        <fullName evidence="3">Aldehyde dehydrogenase</fullName>
    </submittedName>
</protein>
<accession>A0A1M7IYY0</accession>
<dbReference type="PANTHER" id="PTHR11699">
    <property type="entry name" value="ALDEHYDE DEHYDROGENASE-RELATED"/>
    <property type="match status" value="1"/>
</dbReference>
<dbReference type="GO" id="GO:0016620">
    <property type="term" value="F:oxidoreductase activity, acting on the aldehyde or oxo group of donors, NAD or NADP as acceptor"/>
    <property type="evidence" value="ECO:0007669"/>
    <property type="project" value="InterPro"/>
</dbReference>
<evidence type="ECO:0000313" key="3">
    <source>
        <dbReference type="EMBL" id="GEN24249.1"/>
    </source>
</evidence>
<keyword evidence="1" id="KW-0560">Oxidoreductase</keyword>
<evidence type="ECO:0000313" key="4">
    <source>
        <dbReference type="EMBL" id="SHM46044.1"/>
    </source>
</evidence>
<dbReference type="EMBL" id="FRCA01000008">
    <property type="protein sequence ID" value="SHM46044.1"/>
    <property type="molecule type" value="Genomic_DNA"/>
</dbReference>
<dbReference type="RefSeq" id="WP_073436064.1">
    <property type="nucleotide sequence ID" value="NZ_BJXU01000085.1"/>
</dbReference>
<reference evidence="3 6" key="2">
    <citation type="submission" date="2019-07" db="EMBL/GenBank/DDBJ databases">
        <title>Whole genome shotgun sequence of Halomonas cupida NBRC 102219.</title>
        <authorList>
            <person name="Hosoyama A."/>
            <person name="Uohara A."/>
            <person name="Ohji S."/>
            <person name="Ichikawa N."/>
        </authorList>
    </citation>
    <scope>NUCLEOTIDE SEQUENCE [LARGE SCALE GENOMIC DNA]</scope>
    <source>
        <strain evidence="3 6">NBRC 102219</strain>
    </source>
</reference>
<organism evidence="4 5">
    <name type="scientific">Halomonas cupida</name>
    <dbReference type="NCBI Taxonomy" id="44933"/>
    <lineage>
        <taxon>Bacteria</taxon>
        <taxon>Pseudomonadati</taxon>
        <taxon>Pseudomonadota</taxon>
        <taxon>Gammaproteobacteria</taxon>
        <taxon>Oceanospirillales</taxon>
        <taxon>Halomonadaceae</taxon>
        <taxon>Halomonas</taxon>
    </lineage>
</organism>
<evidence type="ECO:0000313" key="5">
    <source>
        <dbReference type="Proteomes" id="UP000184123"/>
    </source>
</evidence>
<dbReference type="PROSITE" id="PS00070">
    <property type="entry name" value="ALDEHYDE_DEHYDR_CYS"/>
    <property type="match status" value="1"/>
</dbReference>
<dbReference type="Pfam" id="PF00171">
    <property type="entry name" value="Aldedh"/>
    <property type="match status" value="1"/>
</dbReference>
<dbReference type="Gene3D" id="3.40.309.10">
    <property type="entry name" value="Aldehyde Dehydrogenase, Chain A, domain 2"/>
    <property type="match status" value="1"/>
</dbReference>
<dbReference type="Proteomes" id="UP000184123">
    <property type="component" value="Unassembled WGS sequence"/>
</dbReference>
<dbReference type="EMBL" id="BJXU01000085">
    <property type="protein sequence ID" value="GEN24249.1"/>
    <property type="molecule type" value="Genomic_DNA"/>
</dbReference>
<proteinExistence type="predicted"/>
<dbReference type="AlphaFoldDB" id="A0A1M7IYY0"/>
<dbReference type="InterPro" id="IPR016163">
    <property type="entry name" value="Ald_DH_C"/>
</dbReference>
<gene>
    <name evidence="3" type="ORF">HCU01_21980</name>
    <name evidence="4" type="ORF">SAMN05660971_03041</name>
</gene>
<dbReference type="SUPFAM" id="SSF53720">
    <property type="entry name" value="ALDH-like"/>
    <property type="match status" value="1"/>
</dbReference>
<evidence type="ECO:0000259" key="2">
    <source>
        <dbReference type="Pfam" id="PF00171"/>
    </source>
</evidence>
<name>A0A1M7IYY0_9GAMM</name>
<sequence>MSLIEQRNPFTNEVVFSRESETFEAVNARINRAQQASRLWRCRSVGQRSQVLMQALDYFRTYRETIAEGVTREMGKPIKEARGELDFMIERAEYMCRFAADGALDAHSLATYAGEDFSGRLESRAKGVVYVITPWNYPLFCAINGVICALLSGSAVVLKHTTTPSVGEHFERAFGSLDGIDDLLVNITVDFAVSAQVIEHSDINHVVFTGSVKGGQTIQQSVAARVFNEVPSPFIASSLELGSSDAAYIAEDADLEHAVLWAVKIGRLHNSGQSCCAVKRVYVHESRYRDFIDRARKVMEAEVCGDPMAEGVTMGPLFGGPAAVESLVAMVRDAENAGARVICGGTTESHSEALFLSPTLIADATPDMRVLREETFGPVLPVVSVPDDAAAIREVDRSDFGLTASIFTTSRERAERFIAACDSGTVYVNRCNFVDARLGWIGHRCSGNGSIALSPLGLAAFSYTRSVNIDPSALR</sequence>
<feature type="domain" description="Aldehyde dehydrogenase" evidence="2">
    <location>
        <begin position="4"/>
        <end position="467"/>
    </location>
</feature>
<dbReference type="OrthoDB" id="9812625at2"/>
<dbReference type="InterPro" id="IPR015590">
    <property type="entry name" value="Aldehyde_DH_dom"/>
</dbReference>
<dbReference type="InterPro" id="IPR016160">
    <property type="entry name" value="Ald_DH_CS_CYS"/>
</dbReference>
<dbReference type="InterPro" id="IPR016162">
    <property type="entry name" value="Ald_DH_N"/>
</dbReference>
<dbReference type="STRING" id="44933.SAMN05660971_03041"/>
<evidence type="ECO:0000313" key="6">
    <source>
        <dbReference type="Proteomes" id="UP000321726"/>
    </source>
</evidence>
<dbReference type="InterPro" id="IPR016161">
    <property type="entry name" value="Ald_DH/histidinol_DH"/>
</dbReference>
<dbReference type="Proteomes" id="UP000321726">
    <property type="component" value="Unassembled WGS sequence"/>
</dbReference>
<reference evidence="4 5" key="1">
    <citation type="submission" date="2016-11" db="EMBL/GenBank/DDBJ databases">
        <authorList>
            <person name="Jaros S."/>
            <person name="Januszkiewicz K."/>
            <person name="Wedrychowicz H."/>
        </authorList>
    </citation>
    <scope>NUCLEOTIDE SEQUENCE [LARGE SCALE GENOMIC DNA]</scope>
    <source>
        <strain evidence="4 5">DSM 4740</strain>
    </source>
</reference>